<keyword evidence="5" id="KW-1003">Cell membrane</keyword>
<evidence type="ECO:0000256" key="10">
    <source>
        <dbReference type="ARBA" id="ARBA00025044"/>
    </source>
</evidence>
<comment type="similarity">
    <text evidence="3">Belongs to the FliM family.</text>
</comment>
<dbReference type="GO" id="GO:0071978">
    <property type="term" value="P:bacterial-type flagellum-dependent swarming motility"/>
    <property type="evidence" value="ECO:0007669"/>
    <property type="project" value="TreeGrafter"/>
</dbReference>
<protein>
    <recommendedName>
        <fullName evidence="4">Flagellar motor switch protein FliM</fullName>
    </recommendedName>
</protein>
<dbReference type="InterPro" id="IPR001543">
    <property type="entry name" value="FliN-like_C"/>
</dbReference>
<dbReference type="STRING" id="378806.STAUR_6330"/>
<dbReference type="Gene3D" id="2.30.330.10">
    <property type="entry name" value="SpoA-like"/>
    <property type="match status" value="1"/>
</dbReference>
<evidence type="ECO:0000256" key="5">
    <source>
        <dbReference type="ARBA" id="ARBA00022475"/>
    </source>
</evidence>
<evidence type="ECO:0000313" key="12">
    <source>
        <dbReference type="EMBL" id="ADO74087.1"/>
    </source>
</evidence>
<reference evidence="12 13" key="1">
    <citation type="journal article" date="2011" name="Mol. Biol. Evol.">
        <title>Comparative genomic analysis of fruiting body formation in Myxococcales.</title>
        <authorList>
            <person name="Huntley S."/>
            <person name="Hamann N."/>
            <person name="Wegener-Feldbrugge S."/>
            <person name="Treuner-Lange A."/>
            <person name="Kube M."/>
            <person name="Reinhardt R."/>
            <person name="Klages S."/>
            <person name="Muller R."/>
            <person name="Ronning C.M."/>
            <person name="Nierman W.C."/>
            <person name="Sogaard-Andersen L."/>
        </authorList>
    </citation>
    <scope>NUCLEOTIDE SEQUENCE [LARGE SCALE GENOMIC DNA]</scope>
    <source>
        <strain evidence="12 13">DW4/3-1</strain>
    </source>
</reference>
<dbReference type="InterPro" id="IPR028976">
    <property type="entry name" value="CheC-like_sf"/>
</dbReference>
<comment type="subcellular location">
    <subcellularLocation>
        <location evidence="1">Bacterial flagellum basal body</location>
    </subcellularLocation>
    <subcellularLocation>
        <location evidence="2">Cell membrane</location>
        <topology evidence="2">Peripheral membrane protein</topology>
    </subcellularLocation>
</comment>
<evidence type="ECO:0000256" key="3">
    <source>
        <dbReference type="ARBA" id="ARBA00011049"/>
    </source>
</evidence>
<evidence type="ECO:0000256" key="1">
    <source>
        <dbReference type="ARBA" id="ARBA00004117"/>
    </source>
</evidence>
<dbReference type="PANTHER" id="PTHR30034">
    <property type="entry name" value="FLAGELLAR MOTOR SWITCH PROTEIN FLIM"/>
    <property type="match status" value="1"/>
</dbReference>
<comment type="function">
    <text evidence="10">FliM is one of three proteins (FliG, FliN, FliM) that forms the rotor-mounted switch complex (C ring), located at the base of the basal body. This complex interacts with the CheY and CheZ chemotaxis proteins, in addition to contacting components of the motor that determine the direction of flagellar rotation.</text>
</comment>
<dbReference type="SUPFAM" id="SSF101801">
    <property type="entry name" value="Surface presentation of antigens (SPOA)"/>
    <property type="match status" value="1"/>
</dbReference>
<dbReference type="GO" id="GO:0009425">
    <property type="term" value="C:bacterial-type flagellum basal body"/>
    <property type="evidence" value="ECO:0007669"/>
    <property type="project" value="UniProtKB-SubCell"/>
</dbReference>
<dbReference type="eggNOG" id="COG1868">
    <property type="taxonomic scope" value="Bacteria"/>
</dbReference>
<dbReference type="HOGENOM" id="CLU_773449_0_0_7"/>
<dbReference type="EMBL" id="CP002271">
    <property type="protein sequence ID" value="ADO74087.1"/>
    <property type="molecule type" value="Genomic_DNA"/>
</dbReference>
<name>E3FIC6_STIAD</name>
<accession>E3FIC6</accession>
<keyword evidence="6" id="KW-0145">Chemotaxis</keyword>
<evidence type="ECO:0000256" key="6">
    <source>
        <dbReference type="ARBA" id="ARBA00022500"/>
    </source>
</evidence>
<dbReference type="AlphaFoldDB" id="E3FIC6"/>
<evidence type="ECO:0000256" key="7">
    <source>
        <dbReference type="ARBA" id="ARBA00022779"/>
    </source>
</evidence>
<evidence type="ECO:0000256" key="2">
    <source>
        <dbReference type="ARBA" id="ARBA00004202"/>
    </source>
</evidence>
<keyword evidence="7" id="KW-0283">Flagellar rotation</keyword>
<evidence type="ECO:0000256" key="9">
    <source>
        <dbReference type="ARBA" id="ARBA00023143"/>
    </source>
</evidence>
<gene>
    <name evidence="12" type="ordered locus">STAUR_6330</name>
</gene>
<dbReference type="GO" id="GO:0050918">
    <property type="term" value="P:positive chemotaxis"/>
    <property type="evidence" value="ECO:0007669"/>
    <property type="project" value="TreeGrafter"/>
</dbReference>
<dbReference type="InterPro" id="IPR036429">
    <property type="entry name" value="SpoA-like_sf"/>
</dbReference>
<dbReference type="GO" id="GO:0005886">
    <property type="term" value="C:plasma membrane"/>
    <property type="evidence" value="ECO:0007669"/>
    <property type="project" value="UniProtKB-SubCell"/>
</dbReference>
<organism evidence="12 13">
    <name type="scientific">Stigmatella aurantiaca (strain DW4/3-1)</name>
    <dbReference type="NCBI Taxonomy" id="378806"/>
    <lineage>
        <taxon>Bacteria</taxon>
        <taxon>Pseudomonadati</taxon>
        <taxon>Myxococcota</taxon>
        <taxon>Myxococcia</taxon>
        <taxon>Myxococcales</taxon>
        <taxon>Cystobacterineae</taxon>
        <taxon>Archangiaceae</taxon>
        <taxon>Stigmatella</taxon>
    </lineage>
</organism>
<dbReference type="PANTHER" id="PTHR30034:SF6">
    <property type="entry name" value="YOP PROTEINS TRANSLOCATION PROTEIN Q"/>
    <property type="match status" value="1"/>
</dbReference>
<evidence type="ECO:0000256" key="4">
    <source>
        <dbReference type="ARBA" id="ARBA00021898"/>
    </source>
</evidence>
<dbReference type="eggNOG" id="COG1886">
    <property type="taxonomic scope" value="Bacteria"/>
</dbReference>
<dbReference type="KEGG" id="sur:STAUR_6330"/>
<keyword evidence="9" id="KW-0975">Bacterial flagellum</keyword>
<dbReference type="RefSeq" id="WP_013377251.1">
    <property type="nucleotide sequence ID" value="NC_014623.1"/>
</dbReference>
<dbReference type="Gene3D" id="3.40.1550.10">
    <property type="entry name" value="CheC-like"/>
    <property type="match status" value="1"/>
</dbReference>
<sequence length="379" mass="40336">MASSASSSSRVSKLFRLGTRRLTRAHVVLGERPQVSRMGQQALQSICESLGRELGCDVSAASHVAEAVVVPAKGLSLSAVFVFLELSATGGSAVLELEPPVLFAALERLAGGPARPGPMTRLTRLEEASLAYLVLAALMAFRTQGELQRWWGPRLAGMTVNRMDALARLDGRKAHLGVELVLSVGQRTAGARLVLPAVVLESTCRKLPVQRDSSRAPEILAASLGARCFLGCRQLLPSELETLAVGDVVVFEGVRLTGGAPRGPGRLVTRGFELVGAFSTEGFSLTRACPRALSLEANMVTVMDRSEGMPPLPVEVEIELTRLLLPLSELATLRPGQLLPLRINVSEPVVLRVGDRGVARAELVDIDGEIGARILSLLP</sequence>
<keyword evidence="8" id="KW-0472">Membrane</keyword>
<dbReference type="Proteomes" id="UP000001351">
    <property type="component" value="Chromosome"/>
</dbReference>
<keyword evidence="13" id="KW-1185">Reference proteome</keyword>
<dbReference type="OrthoDB" id="5383473at2"/>
<evidence type="ECO:0000259" key="11">
    <source>
        <dbReference type="Pfam" id="PF01052"/>
    </source>
</evidence>
<dbReference type="Pfam" id="PF01052">
    <property type="entry name" value="FliMN_C"/>
    <property type="match status" value="1"/>
</dbReference>
<feature type="domain" description="Flagellar motor switch protein FliN-like C-terminal" evidence="11">
    <location>
        <begin position="312"/>
        <end position="377"/>
    </location>
</feature>
<evidence type="ECO:0000256" key="8">
    <source>
        <dbReference type="ARBA" id="ARBA00023136"/>
    </source>
</evidence>
<evidence type="ECO:0000313" key="13">
    <source>
        <dbReference type="Proteomes" id="UP000001351"/>
    </source>
</evidence>
<proteinExistence type="inferred from homology"/>